<reference evidence="1 2" key="1">
    <citation type="submission" date="2023-02" db="EMBL/GenBank/DDBJ databases">
        <title>LHISI_Scaffold_Assembly.</title>
        <authorList>
            <person name="Stuart O.P."/>
            <person name="Cleave R."/>
            <person name="Magrath M.J.L."/>
            <person name="Mikheyev A.S."/>
        </authorList>
    </citation>
    <scope>NUCLEOTIDE SEQUENCE [LARGE SCALE GENOMIC DNA]</scope>
    <source>
        <strain evidence="1">Daus_M_001</strain>
        <tissue evidence="1">Leg muscle</tissue>
    </source>
</reference>
<accession>A0ABQ9GM08</accession>
<comment type="caution">
    <text evidence="1">The sequence shown here is derived from an EMBL/GenBank/DDBJ whole genome shotgun (WGS) entry which is preliminary data.</text>
</comment>
<evidence type="ECO:0000313" key="2">
    <source>
        <dbReference type="Proteomes" id="UP001159363"/>
    </source>
</evidence>
<evidence type="ECO:0000313" key="1">
    <source>
        <dbReference type="EMBL" id="KAJ8873050.1"/>
    </source>
</evidence>
<dbReference type="Proteomes" id="UP001159363">
    <property type="component" value="Chromosome 10"/>
</dbReference>
<keyword evidence="2" id="KW-1185">Reference proteome</keyword>
<proteinExistence type="predicted"/>
<protein>
    <submittedName>
        <fullName evidence="1">Uncharacterized protein</fullName>
    </submittedName>
</protein>
<organism evidence="1 2">
    <name type="scientific">Dryococelus australis</name>
    <dbReference type="NCBI Taxonomy" id="614101"/>
    <lineage>
        <taxon>Eukaryota</taxon>
        <taxon>Metazoa</taxon>
        <taxon>Ecdysozoa</taxon>
        <taxon>Arthropoda</taxon>
        <taxon>Hexapoda</taxon>
        <taxon>Insecta</taxon>
        <taxon>Pterygota</taxon>
        <taxon>Neoptera</taxon>
        <taxon>Polyneoptera</taxon>
        <taxon>Phasmatodea</taxon>
        <taxon>Verophasmatodea</taxon>
        <taxon>Anareolatae</taxon>
        <taxon>Phasmatidae</taxon>
        <taxon>Eurycanthinae</taxon>
        <taxon>Dryococelus</taxon>
    </lineage>
</organism>
<dbReference type="EMBL" id="JARBHB010000011">
    <property type="protein sequence ID" value="KAJ8873050.1"/>
    <property type="molecule type" value="Genomic_DNA"/>
</dbReference>
<name>A0ABQ9GM08_9NEOP</name>
<gene>
    <name evidence="1" type="ORF">PR048_026666</name>
</gene>
<sequence length="169" mass="18864">MMLDFSGDETAYFLSPKGNSVLARKGAQHVYQQVNVDKEECITVLVTVSVAREMSLPLVGLKYEQTPKKLHHQCHRTSLLRMSSIQRCLKTTFLVLLFSSGDETAYFLSPKGNSVLARKGAQHVYQQVNVDKEECITVLVTVSVAREMSLPLVGLKYEQTPQEIASSMP</sequence>